<dbReference type="EMBL" id="QGHD01000003">
    <property type="protein sequence ID" value="PWL03752.1"/>
    <property type="molecule type" value="Genomic_DNA"/>
</dbReference>
<reference evidence="3 4" key="1">
    <citation type="submission" date="2018-05" db="EMBL/GenBank/DDBJ databases">
        <title>Animal gut microbial communities from fecal samples from Wisconsin, USA.</title>
        <authorList>
            <person name="Neumann A."/>
        </authorList>
    </citation>
    <scope>NUCLEOTIDE SEQUENCE [LARGE SCALE GENOMIC DNA]</scope>
    <source>
        <strain evidence="3 4">UWS4</strain>
    </source>
</reference>
<dbReference type="Proteomes" id="UP000245523">
    <property type="component" value="Unassembled WGS sequence"/>
</dbReference>
<keyword evidence="4" id="KW-1185">Reference proteome</keyword>
<feature type="chain" id="PRO_5046365505" evidence="2">
    <location>
        <begin position="23"/>
        <end position="480"/>
    </location>
</feature>
<sequence length="480" mass="51080">MKNSKKFSLFLAFFFAFFTACEESDVTSANVPETIFASIAFENGTVKAVNPQTKTIAISLNENVDSLQLKSITSNATAEFYLTTDADLIDPGIGQEMQPGIQIAVSDTNSFSFVVLDEKKRIVEVWLVKWETEKSSSSESSSSAEKEKSSSSEKISSAKESSSSMSSSSSKIKNSSAEIISSSSVEISSSSEKSSSSFSSSEVSSSSETEISSSEIFSSSSILKTEIPQIPGSDFSSRNDFFATTSDAMATEGSATVVAKYTFKSEANLIENGSSITLSTEEVSCAWGGIPGGWKMATGIYFTGEYSGTDARDIYDEGYESGTPSTAPSDLTKKMKFGKPYTARPTAFELTYSYEHVANKSKEFPQKSLAYVILVSADNHAVALGMLSDSATVEQTMKIVRLNYGADPDGILSAGYAGTSDLTLGTGDEEVASIRVLFASSAYAHIVAGGVAGKSSDFRGGEKSSLTLENFRLLGKEVAE</sequence>
<feature type="signal peptide" evidence="2">
    <location>
        <begin position="1"/>
        <end position="22"/>
    </location>
</feature>
<comment type="caution">
    <text evidence="3">The sequence shown here is derived from an EMBL/GenBank/DDBJ whole genome shotgun (WGS) entry which is preliminary data.</text>
</comment>
<dbReference type="InterPro" id="IPR038653">
    <property type="entry name" value="Put_CMD_sf"/>
</dbReference>
<evidence type="ECO:0000313" key="4">
    <source>
        <dbReference type="Proteomes" id="UP000245523"/>
    </source>
</evidence>
<dbReference type="RefSeq" id="WP_106198179.1">
    <property type="nucleotide sequence ID" value="NZ_JAXEIU010000023.1"/>
</dbReference>
<keyword evidence="2" id="KW-0732">Signal</keyword>
<keyword evidence="3" id="KW-0378">Hydrolase</keyword>
<evidence type="ECO:0000256" key="1">
    <source>
        <dbReference type="SAM" id="MobiDB-lite"/>
    </source>
</evidence>
<feature type="region of interest" description="Disordered" evidence="1">
    <location>
        <begin position="137"/>
        <end position="170"/>
    </location>
</feature>
<gene>
    <name evidence="3" type="ORF">B0H50_10344</name>
</gene>
<name>A0ABX5LP80_9BACT</name>
<proteinExistence type="predicted"/>
<organism evidence="3 4">
    <name type="scientific">Hallerella porci</name>
    <dbReference type="NCBI Taxonomy" id="1945871"/>
    <lineage>
        <taxon>Bacteria</taxon>
        <taxon>Pseudomonadati</taxon>
        <taxon>Fibrobacterota</taxon>
        <taxon>Fibrobacteria</taxon>
        <taxon>Fibrobacterales</taxon>
        <taxon>Fibrobacteraceae</taxon>
        <taxon>Hallerella</taxon>
    </lineage>
</organism>
<accession>A0ABX5LP80</accession>
<evidence type="ECO:0000256" key="2">
    <source>
        <dbReference type="SAM" id="SignalP"/>
    </source>
</evidence>
<evidence type="ECO:0000313" key="3">
    <source>
        <dbReference type="EMBL" id="PWL03752.1"/>
    </source>
</evidence>
<dbReference type="GO" id="GO:0016787">
    <property type="term" value="F:hydrolase activity"/>
    <property type="evidence" value="ECO:0007669"/>
    <property type="project" value="UniProtKB-KW"/>
</dbReference>
<feature type="compositionally biased region" description="Low complexity" evidence="1">
    <location>
        <begin position="152"/>
        <end position="170"/>
    </location>
</feature>
<protein>
    <submittedName>
        <fullName evidence="3">Glycosyl hydrolase or carbohydrate binding protein</fullName>
    </submittedName>
</protein>
<dbReference type="PROSITE" id="PS51257">
    <property type="entry name" value="PROKAR_LIPOPROTEIN"/>
    <property type="match status" value="1"/>
</dbReference>
<dbReference type="Gene3D" id="2.60.120.890">
    <property type="entry name" value="BT2081, beta-jelly-roll domain"/>
    <property type="match status" value="1"/>
</dbReference>